<dbReference type="Pfam" id="PF04434">
    <property type="entry name" value="SWIM"/>
    <property type="match status" value="1"/>
</dbReference>
<evidence type="ECO:0000313" key="7">
    <source>
        <dbReference type="EMBL" id="GKU99877.1"/>
    </source>
</evidence>
<dbReference type="InterPro" id="IPR018289">
    <property type="entry name" value="MULE_transposase_dom"/>
</dbReference>
<dbReference type="Proteomes" id="UP001054252">
    <property type="component" value="Unassembled WGS sequence"/>
</dbReference>
<dbReference type="InterPro" id="IPR006564">
    <property type="entry name" value="Znf_PMZ"/>
</dbReference>
<dbReference type="GO" id="GO:0008270">
    <property type="term" value="F:zinc ion binding"/>
    <property type="evidence" value="ECO:0007669"/>
    <property type="project" value="UniProtKB-KW"/>
</dbReference>
<comment type="caution">
    <text evidence="7">The sequence shown here is derived from an EMBL/GenBank/DDBJ whole genome shotgun (WGS) entry which is preliminary data.</text>
</comment>
<feature type="domain" description="SWIM-type" evidence="6">
    <location>
        <begin position="759"/>
        <end position="791"/>
    </location>
</feature>
<dbReference type="InterPro" id="IPR004332">
    <property type="entry name" value="Transposase_MuDR"/>
</dbReference>
<dbReference type="Pfam" id="PF00564">
    <property type="entry name" value="PB1"/>
    <property type="match status" value="1"/>
</dbReference>
<keyword evidence="3" id="KW-0862">Zinc</keyword>
<dbReference type="InterPro" id="IPR007527">
    <property type="entry name" value="Znf_SWIM"/>
</dbReference>
<proteinExistence type="predicted"/>
<dbReference type="InterPro" id="IPR000270">
    <property type="entry name" value="PB1_dom"/>
</dbReference>
<dbReference type="Pfam" id="PF10551">
    <property type="entry name" value="MULE"/>
    <property type="match status" value="1"/>
</dbReference>
<evidence type="ECO:0000256" key="1">
    <source>
        <dbReference type="ARBA" id="ARBA00022723"/>
    </source>
</evidence>
<dbReference type="PANTHER" id="PTHR31973:SF149">
    <property type="entry name" value="SWIM-TYPE DOMAIN-CONTAINING PROTEIN"/>
    <property type="match status" value="1"/>
</dbReference>
<evidence type="ECO:0000256" key="3">
    <source>
        <dbReference type="ARBA" id="ARBA00022833"/>
    </source>
</evidence>
<sequence length="884" mass="98995">MVRGKLILICQVGGEFVTNSDGSLSYGGGDAHALDISSETGFDDLKFKLAETCNFEHNSLCIKYFLPGNKRTLITLANDKDFKRMKDFHEKSVTADIFVTGKEGFDPRSLDLNANRESGIKQAETITAVGASRSAATTRTSKVAPASRKKSRNAKPADSVNAVNETPRSHSRSANTSKKSRAARTASDDGVGVNLTPNGAETTADATDHSPDTIDMSATPADTVKKRRRTASWRFGANGPAIVSVTEDDEESQETTKSTPQRKNSRARWLDSVSKGVEQQIDDESWDDGSDSDSLVPCSSNNSIRKLVASWKKGITGEGQDFKDVQEFRDALQKYAIARRFGYKMRKNDATRVSGVCVAEGCPWRILASWVPSEKVFRIKRMNKKHTCGGESWKSAHPAKNLLVNIIKDRLKDSPHHKPKEIAKGILQDFGLQLNYSQVWRGIEDAREQLQGSYKEAYNQLPWYCEKIEEANPGSFAKLLIGDEKKFQHLFLSFHATIHGFENGCRPLLFLDAISLKSKYHEMLLTATALDGDDGIFPVAFAIVDIENDDSWRWFLEHLRSAISTSQPITLVSDKDKGLMKSVLEVFENSHHGHSIYYLMDSFIRNLKGPFHGEGRASLPGNLLAAARAVRHDGFKMFTEQIKRVSSIAYDWIMENEPEYWANALFKGELFSQITFDVAESYANWVEEARELPIIQKVEFLRCKVMELISSRQTDSTNWSTKLTPSKEERVKEESFKARYLKVLFSSDTLFEVHDSSINVVDLNKRECSCVTWKATGLPCCHAIAVFNSTGRNPYDYCSRYFTVDCFRTTYSELVNPVSAIINPGVGEEVVSDDEQVLPPGNIRAPPPMKKYKRSKSHDIIRRSVCCTRCKGVGHNKATCKETM</sequence>
<name>A0AAV5INE8_9ROSI</name>
<feature type="compositionally biased region" description="Polar residues" evidence="5">
    <location>
        <begin position="161"/>
        <end position="177"/>
    </location>
</feature>
<dbReference type="SUPFAM" id="SSF54277">
    <property type="entry name" value="CAD &amp; PB1 domains"/>
    <property type="match status" value="1"/>
</dbReference>
<dbReference type="Pfam" id="PF03108">
    <property type="entry name" value="DBD_Tnp_Mut"/>
    <property type="match status" value="1"/>
</dbReference>
<evidence type="ECO:0000256" key="5">
    <source>
        <dbReference type="SAM" id="MobiDB-lite"/>
    </source>
</evidence>
<keyword evidence="1" id="KW-0479">Metal-binding</keyword>
<organism evidence="7 8">
    <name type="scientific">Rubroshorea leprosula</name>
    <dbReference type="NCBI Taxonomy" id="152421"/>
    <lineage>
        <taxon>Eukaryota</taxon>
        <taxon>Viridiplantae</taxon>
        <taxon>Streptophyta</taxon>
        <taxon>Embryophyta</taxon>
        <taxon>Tracheophyta</taxon>
        <taxon>Spermatophyta</taxon>
        <taxon>Magnoliopsida</taxon>
        <taxon>eudicotyledons</taxon>
        <taxon>Gunneridae</taxon>
        <taxon>Pentapetalae</taxon>
        <taxon>rosids</taxon>
        <taxon>malvids</taxon>
        <taxon>Malvales</taxon>
        <taxon>Dipterocarpaceae</taxon>
        <taxon>Rubroshorea</taxon>
    </lineage>
</organism>
<gene>
    <name evidence="7" type="ORF">SLEP1_g12657</name>
</gene>
<dbReference type="PANTHER" id="PTHR31973">
    <property type="entry name" value="POLYPROTEIN, PUTATIVE-RELATED"/>
    <property type="match status" value="1"/>
</dbReference>
<dbReference type="SMART" id="SM00575">
    <property type="entry name" value="ZnF_PMZ"/>
    <property type="match status" value="1"/>
</dbReference>
<dbReference type="AlphaFoldDB" id="A0AAV5INE8"/>
<evidence type="ECO:0000256" key="2">
    <source>
        <dbReference type="ARBA" id="ARBA00022771"/>
    </source>
</evidence>
<dbReference type="PROSITE" id="PS50966">
    <property type="entry name" value="ZF_SWIM"/>
    <property type="match status" value="1"/>
</dbReference>
<keyword evidence="8" id="KW-1185">Reference proteome</keyword>
<keyword evidence="2 4" id="KW-0863">Zinc-finger</keyword>
<evidence type="ECO:0000259" key="6">
    <source>
        <dbReference type="PROSITE" id="PS50966"/>
    </source>
</evidence>
<feature type="compositionally biased region" description="Polar residues" evidence="5">
    <location>
        <begin position="195"/>
        <end position="205"/>
    </location>
</feature>
<feature type="region of interest" description="Disordered" evidence="5">
    <location>
        <begin position="124"/>
        <end position="295"/>
    </location>
</feature>
<accession>A0AAV5INE8</accession>
<reference evidence="7 8" key="1">
    <citation type="journal article" date="2021" name="Commun. Biol.">
        <title>The genome of Shorea leprosula (Dipterocarpaceae) highlights the ecological relevance of drought in aseasonal tropical rainforests.</title>
        <authorList>
            <person name="Ng K.K.S."/>
            <person name="Kobayashi M.J."/>
            <person name="Fawcett J.A."/>
            <person name="Hatakeyama M."/>
            <person name="Paape T."/>
            <person name="Ng C.H."/>
            <person name="Ang C.C."/>
            <person name="Tnah L.H."/>
            <person name="Lee C.T."/>
            <person name="Nishiyama T."/>
            <person name="Sese J."/>
            <person name="O'Brien M.J."/>
            <person name="Copetti D."/>
            <person name="Mohd Noor M.I."/>
            <person name="Ong R.C."/>
            <person name="Putra M."/>
            <person name="Sireger I.Z."/>
            <person name="Indrioko S."/>
            <person name="Kosugi Y."/>
            <person name="Izuno A."/>
            <person name="Isagi Y."/>
            <person name="Lee S.L."/>
            <person name="Shimizu K.K."/>
        </authorList>
    </citation>
    <scope>NUCLEOTIDE SEQUENCE [LARGE SCALE GENOMIC DNA]</scope>
    <source>
        <strain evidence="7">214</strain>
    </source>
</reference>
<dbReference type="SMART" id="SM00666">
    <property type="entry name" value="PB1"/>
    <property type="match status" value="1"/>
</dbReference>
<feature type="compositionally biased region" description="Acidic residues" evidence="5">
    <location>
        <begin position="280"/>
        <end position="291"/>
    </location>
</feature>
<protein>
    <recommendedName>
        <fullName evidence="6">SWIM-type domain-containing protein</fullName>
    </recommendedName>
</protein>
<evidence type="ECO:0000313" key="8">
    <source>
        <dbReference type="Proteomes" id="UP001054252"/>
    </source>
</evidence>
<dbReference type="EMBL" id="BPVZ01000014">
    <property type="protein sequence ID" value="GKU99877.1"/>
    <property type="molecule type" value="Genomic_DNA"/>
</dbReference>
<evidence type="ECO:0000256" key="4">
    <source>
        <dbReference type="PROSITE-ProRule" id="PRU00325"/>
    </source>
</evidence>